<proteinExistence type="predicted"/>
<dbReference type="SUPFAM" id="SSF53098">
    <property type="entry name" value="Ribonuclease H-like"/>
    <property type="match status" value="1"/>
</dbReference>
<keyword evidence="3" id="KW-1185">Reference proteome</keyword>
<name>A0A2J7PBG8_9NEOP</name>
<dbReference type="OrthoDB" id="8193833at2759"/>
<gene>
    <name evidence="2" type="ORF">B7P43_G16734</name>
</gene>
<dbReference type="InterPro" id="IPR012337">
    <property type="entry name" value="RNaseH-like_sf"/>
</dbReference>
<dbReference type="Proteomes" id="UP000235965">
    <property type="component" value="Unassembled WGS sequence"/>
</dbReference>
<evidence type="ECO:0000313" key="2">
    <source>
        <dbReference type="EMBL" id="PNF13679.1"/>
    </source>
</evidence>
<accession>A0A2J7PBG8</accession>
<feature type="non-terminal residue" evidence="2">
    <location>
        <position position="1"/>
    </location>
</feature>
<dbReference type="AlphaFoldDB" id="A0A2J7PBG8"/>
<dbReference type="PANTHER" id="PTHR45749">
    <property type="match status" value="1"/>
</dbReference>
<sequence length="514" mass="58496">WLCGCEVKNALFCFQCLLFGGDVTWTKDGFRNINKMKEKTEKHKKSKKHVDNVVLLSLLGTASIKEKLSEAYRLSIYEHNIKVKKNHDILSEIIDCIFFCGNFGTPLRGYDEKDDSINLGVFRGLVNFASKLDSDLKHHKHTYAVFTGVSKTIQNEILDCLLQIYHEEIRTEIKKASFVAVMADDTTDVSEHTQMVLVLRYVLNGEIIEHFWGSFIPENQTADGISKCILKQLGIILQGNGQKLIAQTFDGANVMKGKIAGVQAKIKAVYSNAHFIHCYAHQLNLIMRNAASITRNARIFISVFKVNEYITNFKTAILELRNSEYCENPSKTLVAEAKEVCDCICVDIMDRYSSTKHLVAAKLFNKKCFTSFKNEYPTEEIVTTTEAHPMIDKEKLETELKVFYCRSDIHEYCTLIELLKFILENNLDDVFSEITELIKILLTVPMTTSEASASDEVMERIKTFLRSTMNSERLNALAVLSMGKNFLSCHPEIKEKITDHFAQINTLRTGNLNI</sequence>
<dbReference type="PANTHER" id="PTHR45749:SF28">
    <property type="entry name" value="ZINC FINGER MYM-TYPE PROTEIN 1-LIKE-RELATED"/>
    <property type="match status" value="1"/>
</dbReference>
<dbReference type="STRING" id="105785.A0A2J7PBG8"/>
<dbReference type="EMBL" id="NEVH01027094">
    <property type="protein sequence ID" value="PNF13679.1"/>
    <property type="molecule type" value="Genomic_DNA"/>
</dbReference>
<dbReference type="InterPro" id="IPR025398">
    <property type="entry name" value="DUF4371"/>
</dbReference>
<comment type="caution">
    <text evidence="2">The sequence shown here is derived from an EMBL/GenBank/DDBJ whole genome shotgun (WGS) entry which is preliminary data.</text>
</comment>
<evidence type="ECO:0000259" key="1">
    <source>
        <dbReference type="Pfam" id="PF14291"/>
    </source>
</evidence>
<evidence type="ECO:0000313" key="3">
    <source>
        <dbReference type="Proteomes" id="UP000235965"/>
    </source>
</evidence>
<feature type="domain" description="DUF4371" evidence="1">
    <location>
        <begin position="89"/>
        <end position="261"/>
    </location>
</feature>
<protein>
    <recommendedName>
        <fullName evidence="1">DUF4371 domain-containing protein</fullName>
    </recommendedName>
</protein>
<dbReference type="Pfam" id="PF14291">
    <property type="entry name" value="DUF4371"/>
    <property type="match status" value="1"/>
</dbReference>
<dbReference type="InParanoid" id="A0A2J7PBG8"/>
<reference evidence="2 3" key="1">
    <citation type="submission" date="2017-12" db="EMBL/GenBank/DDBJ databases">
        <title>Hemimetabolous genomes reveal molecular basis of termite eusociality.</title>
        <authorList>
            <person name="Harrison M.C."/>
            <person name="Jongepier E."/>
            <person name="Robertson H.M."/>
            <person name="Arning N."/>
            <person name="Bitard-Feildel T."/>
            <person name="Chao H."/>
            <person name="Childers C.P."/>
            <person name="Dinh H."/>
            <person name="Doddapaneni H."/>
            <person name="Dugan S."/>
            <person name="Gowin J."/>
            <person name="Greiner C."/>
            <person name="Han Y."/>
            <person name="Hu H."/>
            <person name="Hughes D.S.T."/>
            <person name="Huylmans A.-K."/>
            <person name="Kemena C."/>
            <person name="Kremer L.P.M."/>
            <person name="Lee S.L."/>
            <person name="Lopez-Ezquerra A."/>
            <person name="Mallet L."/>
            <person name="Monroy-Kuhn J.M."/>
            <person name="Moser A."/>
            <person name="Murali S.C."/>
            <person name="Muzny D.M."/>
            <person name="Otani S."/>
            <person name="Piulachs M.-D."/>
            <person name="Poelchau M."/>
            <person name="Qu J."/>
            <person name="Schaub F."/>
            <person name="Wada-Katsumata A."/>
            <person name="Worley K.C."/>
            <person name="Xie Q."/>
            <person name="Ylla G."/>
            <person name="Poulsen M."/>
            <person name="Gibbs R.A."/>
            <person name="Schal C."/>
            <person name="Richards S."/>
            <person name="Belles X."/>
            <person name="Korb J."/>
            <person name="Bornberg-Bauer E."/>
        </authorList>
    </citation>
    <scope>NUCLEOTIDE SEQUENCE [LARGE SCALE GENOMIC DNA]</scope>
    <source>
        <tissue evidence="2">Whole body</tissue>
    </source>
</reference>
<organism evidence="2 3">
    <name type="scientific">Cryptotermes secundus</name>
    <dbReference type="NCBI Taxonomy" id="105785"/>
    <lineage>
        <taxon>Eukaryota</taxon>
        <taxon>Metazoa</taxon>
        <taxon>Ecdysozoa</taxon>
        <taxon>Arthropoda</taxon>
        <taxon>Hexapoda</taxon>
        <taxon>Insecta</taxon>
        <taxon>Pterygota</taxon>
        <taxon>Neoptera</taxon>
        <taxon>Polyneoptera</taxon>
        <taxon>Dictyoptera</taxon>
        <taxon>Blattodea</taxon>
        <taxon>Blattoidea</taxon>
        <taxon>Termitoidae</taxon>
        <taxon>Kalotermitidae</taxon>
        <taxon>Cryptotermitinae</taxon>
        <taxon>Cryptotermes</taxon>
    </lineage>
</organism>